<dbReference type="Proteomes" id="UP000789901">
    <property type="component" value="Unassembled WGS sequence"/>
</dbReference>
<name>A0ABN7UEU3_GIGMA</name>
<accession>A0ABN7UEU3</accession>
<protein>
    <submittedName>
        <fullName evidence="2">38317_t:CDS:1</fullName>
    </submittedName>
</protein>
<evidence type="ECO:0000313" key="2">
    <source>
        <dbReference type="EMBL" id="CAG8574692.1"/>
    </source>
</evidence>
<gene>
    <name evidence="2" type="ORF">GMARGA_LOCUS5656</name>
</gene>
<organism evidence="2 3">
    <name type="scientific">Gigaspora margarita</name>
    <dbReference type="NCBI Taxonomy" id="4874"/>
    <lineage>
        <taxon>Eukaryota</taxon>
        <taxon>Fungi</taxon>
        <taxon>Fungi incertae sedis</taxon>
        <taxon>Mucoromycota</taxon>
        <taxon>Glomeromycotina</taxon>
        <taxon>Glomeromycetes</taxon>
        <taxon>Diversisporales</taxon>
        <taxon>Gigasporaceae</taxon>
        <taxon>Gigaspora</taxon>
    </lineage>
</organism>
<keyword evidence="3" id="KW-1185">Reference proteome</keyword>
<reference evidence="2 3" key="1">
    <citation type="submission" date="2021-06" db="EMBL/GenBank/DDBJ databases">
        <authorList>
            <person name="Kallberg Y."/>
            <person name="Tangrot J."/>
            <person name="Rosling A."/>
        </authorList>
    </citation>
    <scope>NUCLEOTIDE SEQUENCE [LARGE SCALE GENOMIC DNA]</scope>
    <source>
        <strain evidence="2 3">120-4 pot B 10/14</strain>
    </source>
</reference>
<feature type="compositionally biased region" description="Basic and acidic residues" evidence="1">
    <location>
        <begin position="19"/>
        <end position="42"/>
    </location>
</feature>
<feature type="region of interest" description="Disordered" evidence="1">
    <location>
        <begin position="1"/>
        <end position="43"/>
    </location>
</feature>
<comment type="caution">
    <text evidence="2">The sequence shown here is derived from an EMBL/GenBank/DDBJ whole genome shotgun (WGS) entry which is preliminary data.</text>
</comment>
<dbReference type="EMBL" id="CAJVQB010002440">
    <property type="protein sequence ID" value="CAG8574692.1"/>
    <property type="molecule type" value="Genomic_DNA"/>
</dbReference>
<evidence type="ECO:0000313" key="3">
    <source>
        <dbReference type="Proteomes" id="UP000789901"/>
    </source>
</evidence>
<evidence type="ECO:0000256" key="1">
    <source>
        <dbReference type="SAM" id="MobiDB-lite"/>
    </source>
</evidence>
<sequence>MQTEIAPHITQAESNESAINEKNKEIETEPSDSSKDTKEEIIHKKKKETPIVASISLDIEMVVESADPLRDELADLGDKENLLLVVAETNTSVGDMQASILSQVTNIELDDFKVAWKRIGDTILANNSWPWAESEVKVKESLDFGN</sequence>
<proteinExistence type="predicted"/>